<protein>
    <submittedName>
        <fullName evidence="2">PTS galactitol transporter subunit IIA</fullName>
    </submittedName>
</protein>
<proteinExistence type="predicted"/>
<comment type="caution">
    <text evidence="2">The sequence shown here is derived from an EMBL/GenBank/DDBJ whole genome shotgun (WGS) entry which is preliminary data.</text>
</comment>
<dbReference type="Gene3D" id="3.40.930.10">
    <property type="entry name" value="Mannitol-specific EII, Chain A"/>
    <property type="match status" value="1"/>
</dbReference>
<dbReference type="InterPro" id="IPR002178">
    <property type="entry name" value="PTS_EIIA_type-2_dom"/>
</dbReference>
<dbReference type="EMBL" id="BRLH01000014">
    <property type="protein sequence ID" value="GKX57374.1"/>
    <property type="molecule type" value="Genomic_DNA"/>
</dbReference>
<keyword evidence="3" id="KW-1185">Reference proteome</keyword>
<name>A0AAV5N8Q1_9GAMM</name>
<evidence type="ECO:0000259" key="1">
    <source>
        <dbReference type="PROSITE" id="PS51094"/>
    </source>
</evidence>
<reference evidence="2" key="1">
    <citation type="submission" date="2022-06" db="EMBL/GenBank/DDBJ databases">
        <title>Draft genome sequences of Leminorella grimontii str. JCM5902.</title>
        <authorList>
            <person name="Wakabayashi Y."/>
            <person name="Kojima K."/>
        </authorList>
    </citation>
    <scope>NUCLEOTIDE SEQUENCE</scope>
    <source>
        <strain evidence="2">JCM 5902</strain>
    </source>
</reference>
<dbReference type="PANTHER" id="PTHR47738:SF4">
    <property type="entry name" value="PTS SYSTEM GALACTITOL-SPECIFIC EIIA COMPONENT"/>
    <property type="match status" value="1"/>
</dbReference>
<dbReference type="Proteomes" id="UP001058124">
    <property type="component" value="Unassembled WGS sequence"/>
</dbReference>
<dbReference type="GO" id="GO:0030295">
    <property type="term" value="F:protein kinase activator activity"/>
    <property type="evidence" value="ECO:0007669"/>
    <property type="project" value="TreeGrafter"/>
</dbReference>
<dbReference type="InterPro" id="IPR016152">
    <property type="entry name" value="PTrfase/Anion_transptr"/>
</dbReference>
<accession>A0AAV5N8Q1</accession>
<feature type="domain" description="PTS EIIA type-2" evidence="1">
    <location>
        <begin position="1"/>
        <end position="146"/>
    </location>
</feature>
<gene>
    <name evidence="2" type="ORF">SOASR030_34860</name>
</gene>
<dbReference type="InterPro" id="IPR051541">
    <property type="entry name" value="PTS_SugarTrans_NitroReg"/>
</dbReference>
<dbReference type="AlphaFoldDB" id="A0AAV5N8Q1"/>
<evidence type="ECO:0000313" key="3">
    <source>
        <dbReference type="Proteomes" id="UP001058124"/>
    </source>
</evidence>
<dbReference type="Pfam" id="PF00359">
    <property type="entry name" value="PTS_EIIA_2"/>
    <property type="match status" value="1"/>
</dbReference>
<dbReference type="SUPFAM" id="SSF55804">
    <property type="entry name" value="Phoshotransferase/anion transport protein"/>
    <property type="match status" value="1"/>
</dbReference>
<sequence>MQQSKILIRTGIKFADDIDALHHIGETLLNAGVVKASYPSALLEREATYPTGIALEQHAVAIPHCEATHANEPAIYLIRPDKPVSFYQADDDGTVPARLIIALVVTHPDRQLALLRRLFCALQDSAFLDALLAAPEDDMATLFSQAVLH</sequence>
<dbReference type="CDD" id="cd00211">
    <property type="entry name" value="PTS_IIA_fru"/>
    <property type="match status" value="1"/>
</dbReference>
<dbReference type="PROSITE" id="PS51094">
    <property type="entry name" value="PTS_EIIA_TYPE_2"/>
    <property type="match status" value="1"/>
</dbReference>
<dbReference type="PANTHER" id="PTHR47738">
    <property type="entry name" value="PTS SYSTEM FRUCTOSE-LIKE EIIA COMPONENT-RELATED"/>
    <property type="match status" value="1"/>
</dbReference>
<dbReference type="RefSeq" id="WP_027273850.1">
    <property type="nucleotide sequence ID" value="NZ_BRLH01000014.1"/>
</dbReference>
<organism evidence="2 3">
    <name type="scientific">Leminorella grimontii</name>
    <dbReference type="NCBI Taxonomy" id="82981"/>
    <lineage>
        <taxon>Bacteria</taxon>
        <taxon>Pseudomonadati</taxon>
        <taxon>Pseudomonadota</taxon>
        <taxon>Gammaproteobacteria</taxon>
        <taxon>Enterobacterales</taxon>
        <taxon>Budviciaceae</taxon>
        <taxon>Leminorella</taxon>
    </lineage>
</organism>
<dbReference type="NCBIfam" id="NF007236">
    <property type="entry name" value="PRK09665.1"/>
    <property type="match status" value="1"/>
</dbReference>
<evidence type="ECO:0000313" key="2">
    <source>
        <dbReference type="EMBL" id="GKX57374.1"/>
    </source>
</evidence>